<dbReference type="EMBL" id="LJYF01000050">
    <property type="protein sequence ID" value="KRP86303.1"/>
    <property type="molecule type" value="Genomic_DNA"/>
</dbReference>
<proteinExistence type="predicted"/>
<protein>
    <submittedName>
        <fullName evidence="1">Uncharacterized protein</fullName>
    </submittedName>
</protein>
<name>A0A0R3BLV7_9BRAD</name>
<evidence type="ECO:0000313" key="2">
    <source>
        <dbReference type="Proteomes" id="UP000051380"/>
    </source>
</evidence>
<evidence type="ECO:0000313" key="1">
    <source>
        <dbReference type="EMBL" id="KRP86303.1"/>
    </source>
</evidence>
<sequence>MSYPSRVVLRLPLSNEDLLSVFVEQCLRDRVTLIAVVGEGAARIEDIIDELVLGDGTDDRRFVVTTSHANETVEEVLEFAGFWNDEGDRSVQIVNL</sequence>
<accession>A0A0R3BLV7</accession>
<reference evidence="1 2" key="1">
    <citation type="submission" date="2015-09" db="EMBL/GenBank/DDBJ databases">
        <title>Draft Genome Sequence of the Strain BR 3267 (Bradyrhizobium yuanmingense) recommended as inoculant for cowpea in Brazil.</title>
        <authorList>
            <person name="Simoes-Araujo J.L."/>
            <person name="Zilli J.E."/>
        </authorList>
    </citation>
    <scope>NUCLEOTIDE SEQUENCE [LARGE SCALE GENOMIC DNA]</scope>
    <source>
        <strain evidence="1 2">BR3267</strain>
    </source>
</reference>
<dbReference type="Proteomes" id="UP000051380">
    <property type="component" value="Unassembled WGS sequence"/>
</dbReference>
<comment type="caution">
    <text evidence="1">The sequence shown here is derived from an EMBL/GenBank/DDBJ whole genome shotgun (WGS) entry which is preliminary data.</text>
</comment>
<dbReference type="RefSeq" id="WP_057030332.1">
    <property type="nucleotide sequence ID" value="NZ_LJYF01000050.1"/>
</dbReference>
<gene>
    <name evidence="1" type="ORF">AOQ72_03700</name>
</gene>
<organism evidence="1 2">
    <name type="scientific">Bradyrhizobium yuanmingense</name>
    <dbReference type="NCBI Taxonomy" id="108015"/>
    <lineage>
        <taxon>Bacteria</taxon>
        <taxon>Pseudomonadati</taxon>
        <taxon>Pseudomonadota</taxon>
        <taxon>Alphaproteobacteria</taxon>
        <taxon>Hyphomicrobiales</taxon>
        <taxon>Nitrobacteraceae</taxon>
        <taxon>Bradyrhizobium</taxon>
    </lineage>
</organism>
<dbReference type="AlphaFoldDB" id="A0A0R3BLV7"/>